<gene>
    <name evidence="2" type="ORF">WN985_25490</name>
</gene>
<dbReference type="RefSeq" id="WP_342309912.1">
    <property type="nucleotide sequence ID" value="NZ_CP150850.1"/>
</dbReference>
<name>A0ABZ3BN13_BURPY</name>
<sequence length="61" mass="6825">MKLVFLKHIKAALLLMTMLEGTAKDAQNYAETYATYLWTATDPELTVDGGEFKAVKRPFGD</sequence>
<accession>A0ABZ3BN13</accession>
<dbReference type="Proteomes" id="UP001484179">
    <property type="component" value="Chromosome 2"/>
</dbReference>
<reference evidence="2 3" key="1">
    <citation type="submission" date="2024-04" db="EMBL/GenBank/DDBJ databases">
        <title>Biological Control Activity of Plant Growth Promoting Rhizobacteria Burkholderia pyrrocinia BX1 against Tobacco black shank Introduction Tobacco black shank (TBS) caused by the oomycete Phytophthora. nicotianae (P. nicotianae) has become a destructive soil.</title>
        <authorList>
            <person name="Liu X."/>
            <person name="Shu C."/>
        </authorList>
    </citation>
    <scope>NUCLEOTIDE SEQUENCE [LARGE SCALE GENOMIC DNA]</scope>
    <source>
        <strain evidence="2 3">BX1</strain>
    </source>
</reference>
<evidence type="ECO:0000313" key="2">
    <source>
        <dbReference type="EMBL" id="WZW55912.1"/>
    </source>
</evidence>
<evidence type="ECO:0000256" key="1">
    <source>
        <dbReference type="SAM" id="SignalP"/>
    </source>
</evidence>
<feature type="chain" id="PRO_5047472015" evidence="1">
    <location>
        <begin position="24"/>
        <end position="61"/>
    </location>
</feature>
<dbReference type="EMBL" id="CP150850">
    <property type="protein sequence ID" value="WZW55912.1"/>
    <property type="molecule type" value="Genomic_DNA"/>
</dbReference>
<proteinExistence type="predicted"/>
<keyword evidence="1" id="KW-0732">Signal</keyword>
<evidence type="ECO:0000313" key="3">
    <source>
        <dbReference type="Proteomes" id="UP001484179"/>
    </source>
</evidence>
<organism evidence="2 3">
    <name type="scientific">Burkholderia pyrrocinia</name>
    <name type="common">Pseudomonas pyrrocinia</name>
    <dbReference type="NCBI Taxonomy" id="60550"/>
    <lineage>
        <taxon>Bacteria</taxon>
        <taxon>Pseudomonadati</taxon>
        <taxon>Pseudomonadota</taxon>
        <taxon>Betaproteobacteria</taxon>
        <taxon>Burkholderiales</taxon>
        <taxon>Burkholderiaceae</taxon>
        <taxon>Burkholderia</taxon>
        <taxon>Burkholderia cepacia complex</taxon>
    </lineage>
</organism>
<protein>
    <submittedName>
        <fullName evidence="2">Uncharacterized protein</fullName>
    </submittedName>
</protein>
<keyword evidence="3" id="KW-1185">Reference proteome</keyword>
<feature type="signal peptide" evidence="1">
    <location>
        <begin position="1"/>
        <end position="23"/>
    </location>
</feature>